<dbReference type="EMBL" id="CP042305">
    <property type="protein sequence ID" value="QDZ15366.1"/>
    <property type="molecule type" value="Genomic_DNA"/>
</dbReference>
<dbReference type="SMART" id="SM00347">
    <property type="entry name" value="HTH_MARR"/>
    <property type="match status" value="1"/>
</dbReference>
<reference evidence="5 6" key="1">
    <citation type="submission" date="2019-07" db="EMBL/GenBank/DDBJ databases">
        <title>Full genome sequence of Humibacter sp. WJ7-1.</title>
        <authorList>
            <person name="Im W.-T."/>
        </authorList>
    </citation>
    <scope>NUCLEOTIDE SEQUENCE [LARGE SCALE GENOMIC DNA]</scope>
    <source>
        <strain evidence="5 6">WJ7-1</strain>
    </source>
</reference>
<protein>
    <submittedName>
        <fullName evidence="5">Winged helix-turn-helix transcriptional regulator</fullName>
    </submittedName>
</protein>
<dbReference type="Gene3D" id="1.10.10.10">
    <property type="entry name" value="Winged helix-like DNA-binding domain superfamily/Winged helix DNA-binding domain"/>
    <property type="match status" value="1"/>
</dbReference>
<dbReference type="InterPro" id="IPR036390">
    <property type="entry name" value="WH_DNA-bd_sf"/>
</dbReference>
<sequence length="147" mass="15325">MPEGTRFAGGPSESPGFLLWRVTSAWQRAMASALTPLGLTHVQFVLLACAWWLGRSGETPNQVRVAAQAGADVKMASEVLGRLEAKGLVTRAADPADSRAKTVLVTPEGAALAKRAVGVVEDADARFFATVDAPALVTVLRGLAGVE</sequence>
<feature type="domain" description="HTH marR-type" evidence="4">
    <location>
        <begin position="12"/>
        <end position="147"/>
    </location>
</feature>
<dbReference type="OrthoDB" id="162531at2"/>
<evidence type="ECO:0000256" key="3">
    <source>
        <dbReference type="ARBA" id="ARBA00023163"/>
    </source>
</evidence>
<dbReference type="InterPro" id="IPR039422">
    <property type="entry name" value="MarR/SlyA-like"/>
</dbReference>
<name>A0A5B8M4U5_9MICO</name>
<evidence type="ECO:0000313" key="6">
    <source>
        <dbReference type="Proteomes" id="UP000320216"/>
    </source>
</evidence>
<keyword evidence="6" id="KW-1185">Reference proteome</keyword>
<dbReference type="Pfam" id="PF01047">
    <property type="entry name" value="MarR"/>
    <property type="match status" value="1"/>
</dbReference>
<dbReference type="GO" id="GO:0003677">
    <property type="term" value="F:DNA binding"/>
    <property type="evidence" value="ECO:0007669"/>
    <property type="project" value="UniProtKB-KW"/>
</dbReference>
<dbReference type="GO" id="GO:0006950">
    <property type="term" value="P:response to stress"/>
    <property type="evidence" value="ECO:0007669"/>
    <property type="project" value="TreeGrafter"/>
</dbReference>
<dbReference type="GO" id="GO:0003700">
    <property type="term" value="F:DNA-binding transcription factor activity"/>
    <property type="evidence" value="ECO:0007669"/>
    <property type="project" value="InterPro"/>
</dbReference>
<dbReference type="KEGG" id="huw:FPZ11_11870"/>
<dbReference type="Proteomes" id="UP000320216">
    <property type="component" value="Chromosome"/>
</dbReference>
<evidence type="ECO:0000313" key="5">
    <source>
        <dbReference type="EMBL" id="QDZ15366.1"/>
    </source>
</evidence>
<dbReference type="PANTHER" id="PTHR33164">
    <property type="entry name" value="TRANSCRIPTIONAL REGULATOR, MARR FAMILY"/>
    <property type="match status" value="1"/>
</dbReference>
<dbReference type="PROSITE" id="PS50995">
    <property type="entry name" value="HTH_MARR_2"/>
    <property type="match status" value="1"/>
</dbReference>
<evidence type="ECO:0000259" key="4">
    <source>
        <dbReference type="PROSITE" id="PS50995"/>
    </source>
</evidence>
<dbReference type="AlphaFoldDB" id="A0A5B8M4U5"/>
<organism evidence="5 6">
    <name type="scientific">Humibacter ginsenosidimutans</name>
    <dbReference type="NCBI Taxonomy" id="2599293"/>
    <lineage>
        <taxon>Bacteria</taxon>
        <taxon>Bacillati</taxon>
        <taxon>Actinomycetota</taxon>
        <taxon>Actinomycetes</taxon>
        <taxon>Micrococcales</taxon>
        <taxon>Microbacteriaceae</taxon>
        <taxon>Humibacter</taxon>
    </lineage>
</organism>
<dbReference type="InterPro" id="IPR000835">
    <property type="entry name" value="HTH_MarR-typ"/>
</dbReference>
<keyword evidence="1" id="KW-0805">Transcription regulation</keyword>
<keyword evidence="3" id="KW-0804">Transcription</keyword>
<accession>A0A5B8M4U5</accession>
<evidence type="ECO:0000256" key="2">
    <source>
        <dbReference type="ARBA" id="ARBA00023125"/>
    </source>
</evidence>
<dbReference type="SUPFAM" id="SSF46785">
    <property type="entry name" value="Winged helix' DNA-binding domain"/>
    <property type="match status" value="1"/>
</dbReference>
<dbReference type="RefSeq" id="WP_146321175.1">
    <property type="nucleotide sequence ID" value="NZ_CP042305.1"/>
</dbReference>
<dbReference type="InterPro" id="IPR036388">
    <property type="entry name" value="WH-like_DNA-bd_sf"/>
</dbReference>
<gene>
    <name evidence="5" type="ORF">FPZ11_11870</name>
</gene>
<evidence type="ECO:0000256" key="1">
    <source>
        <dbReference type="ARBA" id="ARBA00023015"/>
    </source>
</evidence>
<keyword evidence="2" id="KW-0238">DNA-binding</keyword>
<dbReference type="PANTHER" id="PTHR33164:SF64">
    <property type="entry name" value="TRANSCRIPTIONAL REGULATOR SLYA"/>
    <property type="match status" value="1"/>
</dbReference>
<proteinExistence type="predicted"/>